<evidence type="ECO:0000313" key="4">
    <source>
        <dbReference type="Proteomes" id="UP000031982"/>
    </source>
</evidence>
<organism evidence="3 4">
    <name type="scientific">Bacillus badius</name>
    <dbReference type="NCBI Taxonomy" id="1455"/>
    <lineage>
        <taxon>Bacteria</taxon>
        <taxon>Bacillati</taxon>
        <taxon>Bacillota</taxon>
        <taxon>Bacilli</taxon>
        <taxon>Bacillales</taxon>
        <taxon>Bacillaceae</taxon>
        <taxon>Pseudobacillus</taxon>
    </lineage>
</organism>
<comment type="caution">
    <text evidence="3">The sequence shown here is derived from an EMBL/GenBank/DDBJ whole genome shotgun (WGS) entry which is preliminary data.</text>
</comment>
<keyword evidence="1" id="KW-0175">Coiled coil</keyword>
<evidence type="ECO:0000256" key="1">
    <source>
        <dbReference type="SAM" id="Coils"/>
    </source>
</evidence>
<dbReference type="RefSeq" id="WP_052477242.1">
    <property type="nucleotide sequence ID" value="NZ_JARTHD010000065.1"/>
</dbReference>
<reference evidence="3 4" key="1">
    <citation type="submission" date="2015-01" db="EMBL/GenBank/DDBJ databases">
        <title>Genome Assembly of Bacillus badius MTCC 1458.</title>
        <authorList>
            <person name="Verma A."/>
            <person name="Khatri I."/>
            <person name="Mual P."/>
            <person name="Subramanian S."/>
            <person name="Krishnamurthi S."/>
        </authorList>
    </citation>
    <scope>NUCLEOTIDE SEQUENCE [LARGE SCALE GENOMIC DNA]</scope>
    <source>
        <strain evidence="3 4">MTCC 1458</strain>
    </source>
</reference>
<gene>
    <name evidence="3" type="ORF">SD77_2008</name>
</gene>
<accession>A0ABR5AXZ9</accession>
<keyword evidence="4" id="KW-1185">Reference proteome</keyword>
<name>A0ABR5AXZ9_BACBA</name>
<proteinExistence type="predicted"/>
<feature type="coiled-coil region" evidence="1">
    <location>
        <begin position="64"/>
        <end position="105"/>
    </location>
</feature>
<evidence type="ECO:0000313" key="3">
    <source>
        <dbReference type="EMBL" id="KIL79554.1"/>
    </source>
</evidence>
<dbReference type="Proteomes" id="UP000031982">
    <property type="component" value="Unassembled WGS sequence"/>
</dbReference>
<feature type="region of interest" description="Disordered" evidence="2">
    <location>
        <begin position="1"/>
        <end position="20"/>
    </location>
</feature>
<evidence type="ECO:0000256" key="2">
    <source>
        <dbReference type="SAM" id="MobiDB-lite"/>
    </source>
</evidence>
<feature type="compositionally biased region" description="Polar residues" evidence="2">
    <location>
        <begin position="10"/>
        <end position="20"/>
    </location>
</feature>
<dbReference type="EMBL" id="JXLP01000002">
    <property type="protein sequence ID" value="KIL79554.1"/>
    <property type="molecule type" value="Genomic_DNA"/>
</dbReference>
<protein>
    <submittedName>
        <fullName evidence="3">Uncharacterized protein</fullName>
    </submittedName>
</protein>
<sequence>MSGGKKANKDNNMQNSYSRPQISQEVIKGFTAIVDAQDEKGFAKYGRSIDDANDADYDWKLMALEECADHAKYLVREIKRLEAENERLRSELDKANRQAKKMTSLYKIFKGKWEWALERIGKLSKEK</sequence>